<dbReference type="AlphaFoldDB" id="A0A1G7APM2"/>
<evidence type="ECO:0000313" key="2">
    <source>
        <dbReference type="Proteomes" id="UP000199412"/>
    </source>
</evidence>
<proteinExistence type="predicted"/>
<dbReference type="Proteomes" id="UP000199412">
    <property type="component" value="Unassembled WGS sequence"/>
</dbReference>
<accession>A0A1G7APM2</accession>
<evidence type="ECO:0000313" key="1">
    <source>
        <dbReference type="EMBL" id="SDE16427.1"/>
    </source>
</evidence>
<protein>
    <submittedName>
        <fullName evidence="1">Uncharacterized protein</fullName>
    </submittedName>
</protein>
<dbReference type="EMBL" id="FNAP01000004">
    <property type="protein sequence ID" value="SDE16427.1"/>
    <property type="molecule type" value="Genomic_DNA"/>
</dbReference>
<name>A0A1G7APM2_9PROT</name>
<organism evidence="1 2">
    <name type="scientific">Rhodospira trueperi</name>
    <dbReference type="NCBI Taxonomy" id="69960"/>
    <lineage>
        <taxon>Bacteria</taxon>
        <taxon>Pseudomonadati</taxon>
        <taxon>Pseudomonadota</taxon>
        <taxon>Alphaproteobacteria</taxon>
        <taxon>Rhodospirillales</taxon>
        <taxon>Rhodospirillaceae</taxon>
        <taxon>Rhodospira</taxon>
    </lineage>
</organism>
<keyword evidence="2" id="KW-1185">Reference proteome</keyword>
<gene>
    <name evidence="1" type="ORF">SAMN05421720_10426</name>
</gene>
<reference evidence="1 2" key="1">
    <citation type="submission" date="2016-10" db="EMBL/GenBank/DDBJ databases">
        <authorList>
            <person name="de Groot N.N."/>
        </authorList>
    </citation>
    <scope>NUCLEOTIDE SEQUENCE [LARGE SCALE GENOMIC DNA]</scope>
    <source>
        <strain evidence="1 2">ATCC 700224</strain>
    </source>
</reference>
<sequence length="71" mass="7413">MLPVRVLTALYQGATTLVTVAPELAPDIPLTLRYPGADAPPEGTRAGLRINAAWVVPDTGAGAHDQANHQD</sequence>